<keyword evidence="4 7" id="KW-1133">Transmembrane helix</keyword>
<sequence length="1050" mass="115656">MAASEDERGPEQEQTPGIATEREDESSSGVGSGGKTAESQNHSVSTTETLPEGSPVKEENKKPVPVPIDNATTYLPSPLPSPRDELATLATTSTYSRSPPRPILINTGGNGVGLNLSTDLPSCAVSETDTDAPTSAIESSTDGFPLPSDAQDPPKKPPGRTPSTARRTRDRSGTKSSDHGSVRRLSASKIQELTASPDSLPIAPVREQPLSAGIAEATMRASMATQLSSTNVHPQPFGDTPLGRTLHSERPSISSRTLSTPAQYRQSSNQPLGPSLPSRRDTFQHISRSVPTSNPEAKSTFGPAEAPKSHLPDPSQPHEAREFHEPRGPRAPSPIPLSFPIPPLSAPTFLQLELAAQRPSPLYVYHTSDIPYESSAVKFERLKNFLLLPPYLERTLVIGALACLDAWLWTLTILPIRFCLAVRVLVGWWAYVLAKEARWLVGFVWEGLGRMWRRGRMGRGSSRRPSIDSRRSSEAFSRSSSAAREPLREFGANGSSTTGHGDPNGVSMRRTPSERTKTRPNGFSLPALNTSSRPRTGPFHHKRTKSVPSNLSSFHKADLLQFAVIMVSSLILTQLDASRMYHFIRAQSAVKLYVIYNLVEVGDRLLSALGQDIFECLFSSEVLSRNSLGRSKVVLPFGMFCLALAYNCAHAITLFYQVITLNVAVNSYSNALLTLLMSNQFVEIKGSVFKRFEKENTFQLTCADVVERFQLWIVLLIIGMRNVVEVGGLSVPGAGIDLGEDMAAKVPLHNPSILPMSFTILPSWLWSGEVLSPFLVVIGSEMLVDWIKHAYINKFNNIKPKFYSRVLDILCKDYYTNAFVAPTLTRRLGLPLLPLSTLFIRASFQTYHMFLATHMPAPLPPSTQTSLSVESTPTSPAVTAALDRLDHLIRNALGRSVYGLEGDAVNATAAGRGKFSWFSWNTDDAIAVTTLIMVVFVVWLVLLIVKLFLGMFLLRYSRDRYARMKLKEHAVATGKAEKESFDAKGKRIGGFGAVEIGDDRRRWVYGDDSEGLKKARERERKTEEKRDKGGDGDRDLNGVMRYEMVAKRIW</sequence>
<dbReference type="RefSeq" id="XP_040772903.1">
    <property type="nucleotide sequence ID" value="XM_040917715.1"/>
</dbReference>
<proteinExistence type="inferred from homology"/>
<dbReference type="InterPro" id="IPR008010">
    <property type="entry name" value="Tatp1"/>
</dbReference>
<evidence type="ECO:0000256" key="1">
    <source>
        <dbReference type="ARBA" id="ARBA00004141"/>
    </source>
</evidence>
<feature type="compositionally biased region" description="Polar residues" evidence="6">
    <location>
        <begin position="188"/>
        <end position="197"/>
    </location>
</feature>
<keyword evidence="5 7" id="KW-0472">Membrane</keyword>
<feature type="compositionally biased region" description="Basic and acidic residues" evidence="6">
    <location>
        <begin position="307"/>
        <end position="328"/>
    </location>
</feature>
<gene>
    <name evidence="8" type="ORF">M406DRAFT_265195</name>
</gene>
<dbReference type="PANTHER" id="PTHR13317">
    <property type="entry name" value="TRANSMEMBRANE ANTERIOR POSTERIOR TRANSFORMATION PROTEIN 1 HOMOLOG"/>
    <property type="match status" value="1"/>
</dbReference>
<comment type="caution">
    <text evidence="8">The sequence shown here is derived from an EMBL/GenBank/DDBJ whole genome shotgun (WGS) entry which is preliminary data.</text>
</comment>
<evidence type="ECO:0000256" key="2">
    <source>
        <dbReference type="ARBA" id="ARBA00008803"/>
    </source>
</evidence>
<evidence type="ECO:0000256" key="7">
    <source>
        <dbReference type="SAM" id="Phobius"/>
    </source>
</evidence>
<evidence type="ECO:0000256" key="5">
    <source>
        <dbReference type="ARBA" id="ARBA00023136"/>
    </source>
</evidence>
<feature type="compositionally biased region" description="Polar residues" evidence="6">
    <location>
        <begin position="251"/>
        <end position="272"/>
    </location>
</feature>
<evidence type="ECO:0000256" key="6">
    <source>
        <dbReference type="SAM" id="MobiDB-lite"/>
    </source>
</evidence>
<feature type="compositionally biased region" description="Polar residues" evidence="6">
    <location>
        <begin position="223"/>
        <end position="233"/>
    </location>
</feature>
<dbReference type="Proteomes" id="UP000803844">
    <property type="component" value="Unassembled WGS sequence"/>
</dbReference>
<dbReference type="GO" id="GO:0005789">
    <property type="term" value="C:endoplasmic reticulum membrane"/>
    <property type="evidence" value="ECO:0007669"/>
    <property type="project" value="TreeGrafter"/>
</dbReference>
<protein>
    <submittedName>
        <fullName evidence="8">DUF747-domain-containing protein</fullName>
    </submittedName>
</protein>
<feature type="compositionally biased region" description="Polar residues" evidence="6">
    <location>
        <begin position="115"/>
        <end position="142"/>
    </location>
</feature>
<feature type="transmembrane region" description="Helical" evidence="7">
    <location>
        <begin position="931"/>
        <end position="954"/>
    </location>
</feature>
<dbReference type="PANTHER" id="PTHR13317:SF4">
    <property type="entry name" value="TRANSMEMBRANE ANTERIOR POSTERIOR TRANSFORMATION PROTEIN 1 HOMOLOG"/>
    <property type="match status" value="1"/>
</dbReference>
<accession>A0A9P4XVW4</accession>
<comment type="similarity">
    <text evidence="2">Belongs to the TAPT1 family.</text>
</comment>
<dbReference type="Pfam" id="PF05346">
    <property type="entry name" value="DUF747"/>
    <property type="match status" value="1"/>
</dbReference>
<evidence type="ECO:0000313" key="9">
    <source>
        <dbReference type="Proteomes" id="UP000803844"/>
    </source>
</evidence>
<evidence type="ECO:0000313" key="8">
    <source>
        <dbReference type="EMBL" id="KAF3761924.1"/>
    </source>
</evidence>
<reference evidence="8" key="1">
    <citation type="journal article" date="2020" name="Phytopathology">
        <title>Genome sequence of the chestnut blight fungus Cryphonectria parasitica EP155: A fundamental resource for an archetypical invasive plant pathogen.</title>
        <authorList>
            <person name="Crouch J.A."/>
            <person name="Dawe A."/>
            <person name="Aerts A."/>
            <person name="Barry K."/>
            <person name="Churchill A.C.L."/>
            <person name="Grimwood J."/>
            <person name="Hillman B."/>
            <person name="Milgroom M.G."/>
            <person name="Pangilinan J."/>
            <person name="Smith M."/>
            <person name="Salamov A."/>
            <person name="Schmutz J."/>
            <person name="Yadav J."/>
            <person name="Grigoriev I.V."/>
            <person name="Nuss D."/>
        </authorList>
    </citation>
    <scope>NUCLEOTIDE SEQUENCE</scope>
    <source>
        <strain evidence="8">EP155</strain>
    </source>
</reference>
<feature type="region of interest" description="Disordered" evidence="6">
    <location>
        <begin position="1011"/>
        <end position="1036"/>
    </location>
</feature>
<feature type="region of interest" description="Disordered" evidence="6">
    <location>
        <begin position="456"/>
        <end position="547"/>
    </location>
</feature>
<evidence type="ECO:0000256" key="3">
    <source>
        <dbReference type="ARBA" id="ARBA00022692"/>
    </source>
</evidence>
<keyword evidence="9" id="KW-1185">Reference proteome</keyword>
<dbReference type="EMBL" id="MU032351">
    <property type="protein sequence ID" value="KAF3761924.1"/>
    <property type="molecule type" value="Genomic_DNA"/>
</dbReference>
<feature type="compositionally biased region" description="Basic and acidic residues" evidence="6">
    <location>
        <begin position="1"/>
        <end position="11"/>
    </location>
</feature>
<name>A0A9P4XVW4_CRYP1</name>
<dbReference type="GeneID" id="63834844"/>
<comment type="subcellular location">
    <subcellularLocation>
        <location evidence="1">Membrane</location>
        <topology evidence="1">Multi-pass membrane protein</topology>
    </subcellularLocation>
</comment>
<feature type="compositionally biased region" description="Low complexity" evidence="6">
    <location>
        <begin position="474"/>
        <end position="484"/>
    </location>
</feature>
<feature type="compositionally biased region" description="Polar residues" evidence="6">
    <location>
        <begin position="37"/>
        <end position="49"/>
    </location>
</feature>
<feature type="compositionally biased region" description="Basic and acidic residues" evidence="6">
    <location>
        <begin position="170"/>
        <end position="181"/>
    </location>
</feature>
<dbReference type="OrthoDB" id="5376140at2759"/>
<dbReference type="AlphaFoldDB" id="A0A9P4XVW4"/>
<evidence type="ECO:0000256" key="4">
    <source>
        <dbReference type="ARBA" id="ARBA00022989"/>
    </source>
</evidence>
<feature type="compositionally biased region" description="Polar residues" evidence="6">
    <location>
        <begin position="284"/>
        <end position="297"/>
    </location>
</feature>
<organism evidence="8 9">
    <name type="scientific">Cryphonectria parasitica (strain ATCC 38755 / EP155)</name>
    <dbReference type="NCBI Taxonomy" id="660469"/>
    <lineage>
        <taxon>Eukaryota</taxon>
        <taxon>Fungi</taxon>
        <taxon>Dikarya</taxon>
        <taxon>Ascomycota</taxon>
        <taxon>Pezizomycotina</taxon>
        <taxon>Sordariomycetes</taxon>
        <taxon>Sordariomycetidae</taxon>
        <taxon>Diaporthales</taxon>
        <taxon>Cryphonectriaceae</taxon>
        <taxon>Cryphonectria-Endothia species complex</taxon>
        <taxon>Cryphonectria</taxon>
    </lineage>
</organism>
<feature type="region of interest" description="Disordered" evidence="6">
    <location>
        <begin position="1"/>
        <end position="336"/>
    </location>
</feature>
<keyword evidence="3 7" id="KW-0812">Transmembrane</keyword>